<dbReference type="PANTHER" id="PTHR46862:SF3">
    <property type="entry name" value="OS07G0661900 PROTEIN"/>
    <property type="match status" value="1"/>
</dbReference>
<evidence type="ECO:0000259" key="3">
    <source>
        <dbReference type="Pfam" id="PF17177"/>
    </source>
</evidence>
<accession>A0A2R6R6G7</accession>
<dbReference type="EMBL" id="NKQK01000009">
    <property type="protein sequence ID" value="PSS21593.1"/>
    <property type="molecule type" value="Genomic_DNA"/>
</dbReference>
<evidence type="ECO:0000256" key="2">
    <source>
        <dbReference type="PROSITE-ProRule" id="PRU00708"/>
    </source>
</evidence>
<feature type="repeat" description="PPR" evidence="2">
    <location>
        <begin position="240"/>
        <end position="274"/>
    </location>
</feature>
<feature type="repeat" description="PPR" evidence="2">
    <location>
        <begin position="205"/>
        <end position="239"/>
    </location>
</feature>
<reference evidence="5" key="2">
    <citation type="journal article" date="2018" name="BMC Genomics">
        <title>A manually annotated Actinidia chinensis var. chinensis (kiwifruit) genome highlights the challenges associated with draft genomes and gene prediction in plants.</title>
        <authorList>
            <person name="Pilkington S.M."/>
            <person name="Crowhurst R."/>
            <person name="Hilario E."/>
            <person name="Nardozza S."/>
            <person name="Fraser L."/>
            <person name="Peng Y."/>
            <person name="Gunaseelan K."/>
            <person name="Simpson R."/>
            <person name="Tahir J."/>
            <person name="Deroles S.C."/>
            <person name="Templeton K."/>
            <person name="Luo Z."/>
            <person name="Davy M."/>
            <person name="Cheng C."/>
            <person name="McNeilage M."/>
            <person name="Scaglione D."/>
            <person name="Liu Y."/>
            <person name="Zhang Q."/>
            <person name="Datson P."/>
            <person name="De Silva N."/>
            <person name="Gardiner S.E."/>
            <person name="Bassett H."/>
            <person name="Chagne D."/>
            <person name="McCallum J."/>
            <person name="Dzierzon H."/>
            <person name="Deng C."/>
            <person name="Wang Y.Y."/>
            <person name="Barron L."/>
            <person name="Manako K."/>
            <person name="Bowen J."/>
            <person name="Foster T.M."/>
            <person name="Erridge Z.A."/>
            <person name="Tiffin H."/>
            <person name="Waite C.N."/>
            <person name="Davies K.M."/>
            <person name="Grierson E.P."/>
            <person name="Laing W.A."/>
            <person name="Kirk R."/>
            <person name="Chen X."/>
            <person name="Wood M."/>
            <person name="Montefiori M."/>
            <person name="Brummell D.A."/>
            <person name="Schwinn K.E."/>
            <person name="Catanach A."/>
            <person name="Fullerton C."/>
            <person name="Li D."/>
            <person name="Meiyalaghan S."/>
            <person name="Nieuwenhuizen N."/>
            <person name="Read N."/>
            <person name="Prakash R."/>
            <person name="Hunter D."/>
            <person name="Zhang H."/>
            <person name="McKenzie M."/>
            <person name="Knabel M."/>
            <person name="Harris A."/>
            <person name="Allan A.C."/>
            <person name="Gleave A."/>
            <person name="Chen A."/>
            <person name="Janssen B.J."/>
            <person name="Plunkett B."/>
            <person name="Ampomah-Dwamena C."/>
            <person name="Voogd C."/>
            <person name="Leif D."/>
            <person name="Lafferty D."/>
            <person name="Souleyre E.J.F."/>
            <person name="Varkonyi-Gasic E."/>
            <person name="Gambi F."/>
            <person name="Hanley J."/>
            <person name="Yao J.L."/>
            <person name="Cheung J."/>
            <person name="David K.M."/>
            <person name="Warren B."/>
            <person name="Marsh K."/>
            <person name="Snowden K.C."/>
            <person name="Lin-Wang K."/>
            <person name="Brian L."/>
            <person name="Martinez-Sanchez M."/>
            <person name="Wang M."/>
            <person name="Ileperuma N."/>
            <person name="Macnee N."/>
            <person name="Campin R."/>
            <person name="McAtee P."/>
            <person name="Drummond R.S.M."/>
            <person name="Espley R.V."/>
            <person name="Ireland H.S."/>
            <person name="Wu R."/>
            <person name="Atkinson R.G."/>
            <person name="Karunairetnam S."/>
            <person name="Bulley S."/>
            <person name="Chunkath S."/>
            <person name="Hanley Z."/>
            <person name="Storey R."/>
            <person name="Thrimawithana A.H."/>
            <person name="Thomson S."/>
            <person name="David C."/>
            <person name="Testolin R."/>
            <person name="Huang H."/>
            <person name="Hellens R.P."/>
            <person name="Schaffer R.J."/>
        </authorList>
    </citation>
    <scope>NUCLEOTIDE SEQUENCE [LARGE SCALE GENOMIC DNA]</scope>
    <source>
        <strain evidence="5">cv. Red5</strain>
    </source>
</reference>
<name>A0A2R6R6G7_ACTCC</name>
<dbReference type="AlphaFoldDB" id="A0A2R6R6G7"/>
<dbReference type="NCBIfam" id="TIGR00756">
    <property type="entry name" value="PPR"/>
    <property type="match status" value="3"/>
</dbReference>
<dbReference type="Gramene" id="PSS21593">
    <property type="protein sequence ID" value="PSS21593"/>
    <property type="gene ID" value="CEY00_Acc10641"/>
</dbReference>
<dbReference type="Gene3D" id="1.25.40.10">
    <property type="entry name" value="Tetratricopeptide repeat domain"/>
    <property type="match status" value="2"/>
</dbReference>
<dbReference type="Pfam" id="PF17177">
    <property type="entry name" value="PPR_long"/>
    <property type="match status" value="1"/>
</dbReference>
<gene>
    <name evidence="4" type="ORF">CEY00_Acc10641</name>
</gene>
<keyword evidence="1" id="KW-0677">Repeat</keyword>
<dbReference type="InterPro" id="IPR033443">
    <property type="entry name" value="PROP1-like_PPR_dom"/>
</dbReference>
<dbReference type="PROSITE" id="PS51375">
    <property type="entry name" value="PPR"/>
    <property type="match status" value="5"/>
</dbReference>
<dbReference type="InterPro" id="IPR011990">
    <property type="entry name" value="TPR-like_helical_dom_sf"/>
</dbReference>
<evidence type="ECO:0000256" key="1">
    <source>
        <dbReference type="ARBA" id="ARBA00022737"/>
    </source>
</evidence>
<evidence type="ECO:0000313" key="5">
    <source>
        <dbReference type="Proteomes" id="UP000241394"/>
    </source>
</evidence>
<organism evidence="4 5">
    <name type="scientific">Actinidia chinensis var. chinensis</name>
    <name type="common">Chinese soft-hair kiwi</name>
    <dbReference type="NCBI Taxonomy" id="1590841"/>
    <lineage>
        <taxon>Eukaryota</taxon>
        <taxon>Viridiplantae</taxon>
        <taxon>Streptophyta</taxon>
        <taxon>Embryophyta</taxon>
        <taxon>Tracheophyta</taxon>
        <taxon>Spermatophyta</taxon>
        <taxon>Magnoliopsida</taxon>
        <taxon>eudicotyledons</taxon>
        <taxon>Gunneridae</taxon>
        <taxon>Pentapetalae</taxon>
        <taxon>asterids</taxon>
        <taxon>Ericales</taxon>
        <taxon>Actinidiaceae</taxon>
        <taxon>Actinidia</taxon>
    </lineage>
</organism>
<proteinExistence type="predicted"/>
<reference evidence="4 5" key="1">
    <citation type="submission" date="2017-07" db="EMBL/GenBank/DDBJ databases">
        <title>An improved, manually edited Actinidia chinensis var. chinensis (kiwifruit) genome highlights the challenges associated with draft genomes and gene prediction in plants.</title>
        <authorList>
            <person name="Pilkington S."/>
            <person name="Crowhurst R."/>
            <person name="Hilario E."/>
            <person name="Nardozza S."/>
            <person name="Fraser L."/>
            <person name="Peng Y."/>
            <person name="Gunaseelan K."/>
            <person name="Simpson R."/>
            <person name="Tahir J."/>
            <person name="Deroles S."/>
            <person name="Templeton K."/>
            <person name="Luo Z."/>
            <person name="Davy M."/>
            <person name="Cheng C."/>
            <person name="Mcneilage M."/>
            <person name="Scaglione D."/>
            <person name="Liu Y."/>
            <person name="Zhang Q."/>
            <person name="Datson P."/>
            <person name="De Silva N."/>
            <person name="Gardiner S."/>
            <person name="Bassett H."/>
            <person name="Chagne D."/>
            <person name="Mccallum J."/>
            <person name="Dzierzon H."/>
            <person name="Deng C."/>
            <person name="Wang Y.-Y."/>
            <person name="Barron N."/>
            <person name="Manako K."/>
            <person name="Bowen J."/>
            <person name="Foster T."/>
            <person name="Erridge Z."/>
            <person name="Tiffin H."/>
            <person name="Waite C."/>
            <person name="Davies K."/>
            <person name="Grierson E."/>
            <person name="Laing W."/>
            <person name="Kirk R."/>
            <person name="Chen X."/>
            <person name="Wood M."/>
            <person name="Montefiori M."/>
            <person name="Brummell D."/>
            <person name="Schwinn K."/>
            <person name="Catanach A."/>
            <person name="Fullerton C."/>
            <person name="Li D."/>
            <person name="Meiyalaghan S."/>
            <person name="Nieuwenhuizen N."/>
            <person name="Read N."/>
            <person name="Prakash R."/>
            <person name="Hunter D."/>
            <person name="Zhang H."/>
            <person name="Mckenzie M."/>
            <person name="Knabel M."/>
            <person name="Harris A."/>
            <person name="Allan A."/>
            <person name="Chen A."/>
            <person name="Janssen B."/>
            <person name="Plunkett B."/>
            <person name="Dwamena C."/>
            <person name="Voogd C."/>
            <person name="Leif D."/>
            <person name="Lafferty D."/>
            <person name="Souleyre E."/>
            <person name="Varkonyi-Gasic E."/>
            <person name="Gambi F."/>
            <person name="Hanley J."/>
            <person name="Yao J.-L."/>
            <person name="Cheung J."/>
            <person name="David K."/>
            <person name="Warren B."/>
            <person name="Marsh K."/>
            <person name="Snowden K."/>
            <person name="Lin-Wang K."/>
            <person name="Brian L."/>
            <person name="Martinez-Sanchez M."/>
            <person name="Wang M."/>
            <person name="Ileperuma N."/>
            <person name="Macnee N."/>
            <person name="Campin R."/>
            <person name="Mcatee P."/>
            <person name="Drummond R."/>
            <person name="Espley R."/>
            <person name="Ireland H."/>
            <person name="Wu R."/>
            <person name="Atkinson R."/>
            <person name="Karunairetnam S."/>
            <person name="Bulley S."/>
            <person name="Chunkath S."/>
            <person name="Hanley Z."/>
            <person name="Storey R."/>
            <person name="Thrimawithana A."/>
            <person name="Thomson S."/>
            <person name="David C."/>
            <person name="Testolin R."/>
        </authorList>
    </citation>
    <scope>NUCLEOTIDE SEQUENCE [LARGE SCALE GENOMIC DNA]</scope>
    <source>
        <strain evidence="5">cv. Red5</strain>
        <tissue evidence="4">Young leaf</tissue>
    </source>
</reference>
<dbReference type="InParanoid" id="A0A2R6R6G7"/>
<dbReference type="OrthoDB" id="185373at2759"/>
<dbReference type="STRING" id="1590841.A0A2R6R6G7"/>
<feature type="repeat" description="PPR" evidence="2">
    <location>
        <begin position="310"/>
        <end position="344"/>
    </location>
</feature>
<keyword evidence="5" id="KW-1185">Reference proteome</keyword>
<dbReference type="PANTHER" id="PTHR46862">
    <property type="entry name" value="OS07G0661900 PROTEIN"/>
    <property type="match status" value="1"/>
</dbReference>
<evidence type="ECO:0000313" key="4">
    <source>
        <dbReference type="EMBL" id="PSS21593.1"/>
    </source>
</evidence>
<dbReference type="FunCoup" id="A0A2R6R6G7">
    <property type="interactions" value="2380"/>
</dbReference>
<comment type="caution">
    <text evidence="4">The sequence shown here is derived from an EMBL/GenBank/DDBJ whole genome shotgun (WGS) entry which is preliminary data.</text>
</comment>
<dbReference type="OMA" id="PKMTKRC"/>
<sequence>MGFFTYTMFSSSNSILTHTFEITRTHLYPSQKNSILQNPTPTNFGFHKLHFRPLLVATKVEETEKIEIVEEERPRFRWVEIGPEITDPQKQAISQLPPKMTKRCKALMKQIICFSPEKTSLPLLLAAWVKIMKPRRNDWLSVLKELRRLNHPMLFEVAELALLEESFEANVRDYTKIIHGYAKQNRLQDAEDILLAMKRRGFACDQVTLTALIHMYSKAGNLKLAEDTFEEMKLLGVALDKRSYGSMIMAYVRAGMLDQGENLLQEMEVQEIYAGREVYKALLRAYSMIGDSEGAQRVFDAIQFAGIIPDVKLCGLLINAYVVAGHSHKACVAFENLRRVGFEPSDKCVALILAAYEKESKLNKALDFLIDLERDGIVVGEEASDVLVAWFRRLGVVEEVELVLKEYASKQVNCQEPSL</sequence>
<feature type="domain" description="PROP1-like PPR" evidence="3">
    <location>
        <begin position="183"/>
        <end position="297"/>
    </location>
</feature>
<feature type="repeat" description="PPR" evidence="2">
    <location>
        <begin position="170"/>
        <end position="204"/>
    </location>
</feature>
<protein>
    <submittedName>
        <fullName evidence="4">Pentatricopeptide repeat-containing protein</fullName>
    </submittedName>
</protein>
<feature type="repeat" description="PPR" evidence="2">
    <location>
        <begin position="275"/>
        <end position="309"/>
    </location>
</feature>
<dbReference type="Proteomes" id="UP000241394">
    <property type="component" value="Chromosome LG9"/>
</dbReference>
<dbReference type="InterPro" id="IPR002885">
    <property type="entry name" value="PPR_rpt"/>
</dbReference>